<feature type="region of interest" description="Disordered" evidence="6">
    <location>
        <begin position="1"/>
        <end position="23"/>
    </location>
</feature>
<dbReference type="PROSITE" id="PS51290">
    <property type="entry name" value="CRIC"/>
    <property type="match status" value="1"/>
</dbReference>
<dbReference type="SUPFAM" id="SSF118359">
    <property type="entry name" value="Expressed protein At2g23090/F21P24.15"/>
    <property type="match status" value="1"/>
</dbReference>
<feature type="compositionally biased region" description="Polar residues" evidence="6">
    <location>
        <begin position="959"/>
        <end position="974"/>
    </location>
</feature>
<feature type="region of interest" description="Disordered" evidence="6">
    <location>
        <begin position="1419"/>
        <end position="1440"/>
    </location>
</feature>
<feature type="compositionally biased region" description="Acidic residues" evidence="6">
    <location>
        <begin position="1465"/>
        <end position="1507"/>
    </location>
</feature>
<dbReference type="InterPro" id="IPR001849">
    <property type="entry name" value="PH_domain"/>
</dbReference>
<feature type="region of interest" description="Disordered" evidence="6">
    <location>
        <begin position="630"/>
        <end position="674"/>
    </location>
</feature>
<feature type="region of interest" description="Disordered" evidence="6">
    <location>
        <begin position="2037"/>
        <end position="2058"/>
    </location>
</feature>
<dbReference type="Pfam" id="PF01753">
    <property type="entry name" value="zf-MYND"/>
    <property type="match status" value="1"/>
</dbReference>
<dbReference type="Pfam" id="PF00536">
    <property type="entry name" value="SAM_1"/>
    <property type="match status" value="1"/>
</dbReference>
<reference evidence="12 13" key="1">
    <citation type="submission" date="2015-04" db="EMBL/GenBank/DDBJ databases">
        <authorList>
            <person name="Syromyatnikov M.Y."/>
            <person name="Popov V.N."/>
        </authorList>
    </citation>
    <scope>NUCLEOTIDE SEQUENCE [LARGE SCALE GENOMIC DNA]</scope>
</reference>
<dbReference type="EMBL" id="CVRI01000054">
    <property type="protein sequence ID" value="CRK99907.1"/>
    <property type="molecule type" value="Genomic_DNA"/>
</dbReference>
<dbReference type="InterPro" id="IPR002893">
    <property type="entry name" value="Znf_MYND"/>
</dbReference>
<feature type="domain" description="MYND-type" evidence="10">
    <location>
        <begin position="2087"/>
        <end position="2124"/>
    </location>
</feature>
<dbReference type="SMART" id="SM00228">
    <property type="entry name" value="PDZ"/>
    <property type="match status" value="1"/>
</dbReference>
<dbReference type="InterPro" id="IPR011993">
    <property type="entry name" value="PH-like_dom_sf"/>
</dbReference>
<evidence type="ECO:0000256" key="3">
    <source>
        <dbReference type="ARBA" id="ARBA00022771"/>
    </source>
</evidence>
<evidence type="ECO:0000259" key="7">
    <source>
        <dbReference type="PROSITE" id="PS50003"/>
    </source>
</evidence>
<keyword evidence="13" id="KW-1185">Reference proteome</keyword>
<feature type="region of interest" description="Disordered" evidence="6">
    <location>
        <begin position="1465"/>
        <end position="1591"/>
    </location>
</feature>
<protein>
    <submittedName>
        <fullName evidence="12">CLUMA_CG013210, isoform A</fullName>
    </submittedName>
</protein>
<evidence type="ECO:0000313" key="12">
    <source>
        <dbReference type="EMBL" id="CRK99907.1"/>
    </source>
</evidence>
<feature type="compositionally biased region" description="Basic and acidic residues" evidence="6">
    <location>
        <begin position="1426"/>
        <end position="1438"/>
    </location>
</feature>
<feature type="compositionally biased region" description="Polar residues" evidence="6">
    <location>
        <begin position="1533"/>
        <end position="1548"/>
    </location>
</feature>
<dbReference type="FunFam" id="2.30.42.10:FF:000060">
    <property type="entry name" value="Connector enhancer of kinase suppressor of Ras 2"/>
    <property type="match status" value="1"/>
</dbReference>
<dbReference type="InterPro" id="IPR017874">
    <property type="entry name" value="CRIC_domain"/>
</dbReference>
<feature type="region of interest" description="Disordered" evidence="6">
    <location>
        <begin position="588"/>
        <end position="609"/>
    </location>
</feature>
<dbReference type="PROSITE" id="PS50865">
    <property type="entry name" value="ZF_MYND_2"/>
    <property type="match status" value="1"/>
</dbReference>
<dbReference type="SMART" id="SM00454">
    <property type="entry name" value="SAM"/>
    <property type="match status" value="1"/>
</dbReference>
<keyword evidence="3 5" id="KW-0863">Zinc-finger</keyword>
<feature type="domain" description="CRIC" evidence="11">
    <location>
        <begin position="145"/>
        <end position="230"/>
    </location>
</feature>
<dbReference type="PROSITE" id="PS50105">
    <property type="entry name" value="SAM_DOMAIN"/>
    <property type="match status" value="1"/>
</dbReference>
<feature type="compositionally biased region" description="Basic and acidic residues" evidence="6">
    <location>
        <begin position="1641"/>
        <end position="1723"/>
    </location>
</feature>
<dbReference type="SUPFAM" id="SSF50156">
    <property type="entry name" value="PDZ domain-like"/>
    <property type="match status" value="1"/>
</dbReference>
<evidence type="ECO:0000256" key="5">
    <source>
        <dbReference type="PROSITE-ProRule" id="PRU00134"/>
    </source>
</evidence>
<dbReference type="SUPFAM" id="SSF47769">
    <property type="entry name" value="SAM/Pointed domain"/>
    <property type="match status" value="1"/>
</dbReference>
<dbReference type="Gene3D" id="2.30.29.30">
    <property type="entry name" value="Pleckstrin-homology domain (PH domain)/Phosphotyrosine-binding domain (PTB)"/>
    <property type="match status" value="1"/>
</dbReference>
<feature type="region of interest" description="Disordered" evidence="6">
    <location>
        <begin position="1305"/>
        <end position="1325"/>
    </location>
</feature>
<dbReference type="PANTHER" id="PTHR12844">
    <property type="entry name" value="CONNECTOR ENCHANCER OF KINASE SUPPRESSOR OF RAS"/>
    <property type="match status" value="1"/>
</dbReference>
<feature type="compositionally biased region" description="Low complexity" evidence="6">
    <location>
        <begin position="1"/>
        <end position="13"/>
    </location>
</feature>
<keyword evidence="4" id="KW-0862">Zinc</keyword>
<feature type="compositionally biased region" description="Acidic residues" evidence="6">
    <location>
        <begin position="1553"/>
        <end position="1563"/>
    </location>
</feature>
<feature type="domain" description="PH" evidence="7">
    <location>
        <begin position="788"/>
        <end position="886"/>
    </location>
</feature>
<feature type="domain" description="SAM" evidence="8">
    <location>
        <begin position="72"/>
        <end position="137"/>
    </location>
</feature>
<evidence type="ECO:0000259" key="10">
    <source>
        <dbReference type="PROSITE" id="PS50865"/>
    </source>
</evidence>
<accession>A0A1J1II71</accession>
<evidence type="ECO:0000259" key="9">
    <source>
        <dbReference type="PROSITE" id="PS50106"/>
    </source>
</evidence>
<dbReference type="PROSITE" id="PS01360">
    <property type="entry name" value="ZF_MYND_1"/>
    <property type="match status" value="1"/>
</dbReference>
<dbReference type="STRING" id="568069.A0A1J1II71"/>
<evidence type="ECO:0000256" key="2">
    <source>
        <dbReference type="ARBA" id="ARBA00022723"/>
    </source>
</evidence>
<organism evidence="12 13">
    <name type="scientific">Clunio marinus</name>
    <dbReference type="NCBI Taxonomy" id="568069"/>
    <lineage>
        <taxon>Eukaryota</taxon>
        <taxon>Metazoa</taxon>
        <taxon>Ecdysozoa</taxon>
        <taxon>Arthropoda</taxon>
        <taxon>Hexapoda</taxon>
        <taxon>Insecta</taxon>
        <taxon>Pterygota</taxon>
        <taxon>Neoptera</taxon>
        <taxon>Endopterygota</taxon>
        <taxon>Diptera</taxon>
        <taxon>Nematocera</taxon>
        <taxon>Chironomoidea</taxon>
        <taxon>Chironomidae</taxon>
        <taxon>Clunio</taxon>
    </lineage>
</organism>
<dbReference type="Pfam" id="PF00595">
    <property type="entry name" value="PDZ"/>
    <property type="match status" value="1"/>
</dbReference>
<dbReference type="SMART" id="SM00233">
    <property type="entry name" value="PH"/>
    <property type="match status" value="1"/>
</dbReference>
<evidence type="ECO:0000259" key="8">
    <source>
        <dbReference type="PROSITE" id="PS50105"/>
    </source>
</evidence>
<dbReference type="InterPro" id="IPR001478">
    <property type="entry name" value="PDZ"/>
</dbReference>
<feature type="region of interest" description="Disordered" evidence="6">
    <location>
        <begin position="959"/>
        <end position="978"/>
    </location>
</feature>
<comment type="similarity">
    <text evidence="1">Belongs to the CNKSR family.</text>
</comment>
<dbReference type="InterPro" id="IPR001660">
    <property type="entry name" value="SAM"/>
</dbReference>
<dbReference type="PROSITE" id="PS50106">
    <property type="entry name" value="PDZ"/>
    <property type="match status" value="1"/>
</dbReference>
<proteinExistence type="inferred from homology"/>
<evidence type="ECO:0000313" key="13">
    <source>
        <dbReference type="Proteomes" id="UP000183832"/>
    </source>
</evidence>
<dbReference type="InterPro" id="IPR036034">
    <property type="entry name" value="PDZ_sf"/>
</dbReference>
<dbReference type="PANTHER" id="PTHR12844:SF42">
    <property type="entry name" value="CONNECTOR ENHANCER OF KSR PROTEIN CNK"/>
    <property type="match status" value="1"/>
</dbReference>
<evidence type="ECO:0000256" key="4">
    <source>
        <dbReference type="ARBA" id="ARBA00022833"/>
    </source>
</evidence>
<dbReference type="OrthoDB" id="74412at2759"/>
<dbReference type="GO" id="GO:0008270">
    <property type="term" value="F:zinc ion binding"/>
    <property type="evidence" value="ECO:0007669"/>
    <property type="project" value="UniProtKB-KW"/>
</dbReference>
<feature type="region of interest" description="Disordered" evidence="6">
    <location>
        <begin position="1351"/>
        <end position="1400"/>
    </location>
</feature>
<dbReference type="InterPro" id="IPR051566">
    <property type="entry name" value="CNKSR"/>
</dbReference>
<dbReference type="SUPFAM" id="SSF50729">
    <property type="entry name" value="PH domain-like"/>
    <property type="match status" value="1"/>
</dbReference>
<evidence type="ECO:0000256" key="1">
    <source>
        <dbReference type="ARBA" id="ARBA00009498"/>
    </source>
</evidence>
<dbReference type="Gene3D" id="1.10.150.50">
    <property type="entry name" value="Transcription Factor, Ets-1"/>
    <property type="match status" value="1"/>
</dbReference>
<sequence length="2126" mass="240414">MARGQQKIQSQQKAAEKSAKAKKQQGHSLADQKAAAAKALSIVCVILKCNKKFESKMSYMIYIAPTLNVVDWKTSDVLNWLKGLEFMSSVYIKAFANNQIDGRRLLGIRPYELEQLGIVSVGHQEVILEAVEHLKNFHYNLDKENLQYLSMQVSTISTSLYKQLTYNPEAELGTQILSDITRALAKMKTLIGWLDRSPFQGHTQYSEIRVQMLKLGLELATIAQRGRFAENPIKQLTTLAEKLSKLLDYIIQDITDPLILQPAYLDLVTLKKKESELGFYIMPSYQFIHRITDIKYNSPAHNSGKVEDGDEIVQINYQTVVGWPYKTVMLQLQESPTDVLLTLKKRPKHAKIYGQLGLIKLPSKKRSIPFRWDNLPSPRVELFNMPDLLLPPSYKINKKEIVSDIEDSSENESETPTEIKTSDKELRLYLPKPRANVLQRRHTICGDDLKSFQNIGNLVLWHNRRIDKENLDSPSLRDKSVSFGFGLELTQRPTTCLGLSDNMSANRLKNSLPSMVKASEISETIEECDEKQQTQGKIQSGVSKVVRFDSNKSLDYNHDPKYTCNIEDTIIESFMPIPYADEEVTLEKRNDENYLQDPPKPAPRTYFENRPSESYVEAINSIVVSRETVKRGRLDKSHSTPTYDSDDTQPPAIEPRQQSVKIPPVPPRKNANINPTFVKLTPETNESNDENKSKVANVIDLKNNKTVEVSMTVPIKRVPSTNSLTKQQQQQPMPPTLLEKPKKKFIHEEINEESELVTPAKVKTLTNKKKNSLMAKRRKIALKSLGTSTTIQGHLYRRAKDKTEVAYWAKLYFVLIETALYGFKNKEAQKADCVIYLGGFTISLAKEVHSKQHAFKVYHPKKTFYLAAETAEALAQWMEYIRQATMKGTTNLECEPKELFSETECSDDEFDVLSNKQFCTPSPLKLNAVNEKTTPIDQTPPSAKHYHLNFGSLKKFARGSNTSPSANTGENSSPSDHKFLGFFSSNKSAEKKSADIVPTAQFKTYKKVKESNGGLQLGATSMINTNVSDMYLQSGADNSSILSGFSIDSRKKPMDDVMNVEIQEELKKQDDNEIFHKHNKKSLNYLHASNPNLLDFNFHSTMDFPTANSSTCNWDHQTGMTLLDLMQKQLDEEKKDMYNKRVEQGIEKIDERSLQKKQEKPVVPPKPDPHIEKIQKRTLPITPDYAQSFKPDDKAILYTRTKEGQKLRDFGYELINGDDPACNMDNMKINEKLWSSKRGDKIVPSGSLKKKSGFNWMMSSDKEEATTSCLGNPGSLRKSKNKNDILKQQSFVQGSYQQNVLSSSKVLRKNSAPNSGGGGGSSKLKLSPIMSESIEIVEISDGSINIDALSELKDESTTEPVLDTTTKTKRQLNESDLDTDENSPKKFRIDESQNEDASEIDSKITLTITDGQISTIEVPSQSVVDKSQDKDETVKENESSEIQYELNTDVLDIAVMISSSVVNLGEEEEGDADEMLEEVPEQSNELIEEQEEVCEEEDEDELADYQESESGNSSENEEDDDDAMMKRAVAATIQHNQQSAKKSFQMPTNDEPIALDDSDDDIPQETSEYHSDGEFSVDNNVIGGSDESDGEEEFNMLREKAMKSALKPHVLQAQRLVKKSLRFLTRKRVERKKILKNVQVEKEKENEVKNPLEEKNKCENPKIPSSDEHENANELNEEKDSKTQPDKPQEMEVDEPLKIETEPLNEKESTEGEELKKATDITKETSSQPEKSEENVEEPQGVNQVTENSNESSNQESNLLHEIANSSIDDIFNRYVIKNSDQTPTLDEFKEELFFCLHQNKQEIEKAQQLWNEKVHIKYKIHVRASMLRRDEKQRHDDLVSASNTYESNQLSSQWNNLQGNGNGQGRQGQIVDVQSIINDFRQKNPQEIPRRGRRMKSSFGSGFFDNQSSDRNEFLANASNNNHDFNNTMKSNSGYPEVSLHPVQNLYKNLSNVAGPSGAHLSGQKSSLLQSILTKQSTKSPVGFHPNHSALPSTSTLARLLTAPERSFQGAPIKQTSQSMTRQSSGKVHHNGEITITPIGANNSRNKDFSMEDEDNSLEPPLVIDETEDFDASERSNVKSVSDLLCQGCKKNKAFFMCAGCSRQWYCSKECQEMAWDEHAESCMI</sequence>
<feature type="compositionally biased region" description="Low complexity" evidence="6">
    <location>
        <begin position="1747"/>
        <end position="1757"/>
    </location>
</feature>
<dbReference type="Gene3D" id="6.10.140.2220">
    <property type="match status" value="1"/>
</dbReference>
<dbReference type="PROSITE" id="PS50003">
    <property type="entry name" value="PH_DOMAIN"/>
    <property type="match status" value="1"/>
</dbReference>
<name>A0A1J1II71_9DIPT</name>
<dbReference type="CDD" id="cd06748">
    <property type="entry name" value="PDZ_CNK1_2_3-like"/>
    <property type="match status" value="1"/>
</dbReference>
<dbReference type="Gene3D" id="2.30.42.10">
    <property type="match status" value="1"/>
</dbReference>
<feature type="domain" description="PDZ" evidence="9">
    <location>
        <begin position="267"/>
        <end position="347"/>
    </location>
</feature>
<dbReference type="SUPFAM" id="SSF144232">
    <property type="entry name" value="HIT/MYND zinc finger-like"/>
    <property type="match status" value="1"/>
</dbReference>
<dbReference type="Pfam" id="PF10534">
    <property type="entry name" value="CRIC_ras_sig"/>
    <property type="match status" value="1"/>
</dbReference>
<dbReference type="Proteomes" id="UP000183832">
    <property type="component" value="Unassembled WGS sequence"/>
</dbReference>
<dbReference type="InterPro" id="IPR013761">
    <property type="entry name" value="SAM/pointed_sf"/>
</dbReference>
<evidence type="ECO:0000256" key="6">
    <source>
        <dbReference type="SAM" id="MobiDB-lite"/>
    </source>
</evidence>
<feature type="compositionally biased region" description="Basic and acidic residues" evidence="6">
    <location>
        <begin position="1382"/>
        <end position="1391"/>
    </location>
</feature>
<keyword evidence="2" id="KW-0479">Metal-binding</keyword>
<evidence type="ECO:0000259" key="11">
    <source>
        <dbReference type="PROSITE" id="PS51290"/>
    </source>
</evidence>
<dbReference type="Pfam" id="PF00169">
    <property type="entry name" value="PH"/>
    <property type="match status" value="1"/>
</dbReference>
<gene>
    <name evidence="12" type="ORF">CLUMA_CG013210</name>
</gene>
<feature type="region of interest" description="Disordered" evidence="6">
    <location>
        <begin position="1641"/>
        <end position="1757"/>
    </location>
</feature>